<dbReference type="STRING" id="5786.F0ZXM7"/>
<evidence type="ECO:0000256" key="1">
    <source>
        <dbReference type="SAM" id="MobiDB-lite"/>
    </source>
</evidence>
<accession>F0ZXM7</accession>
<organism evidence="2 3">
    <name type="scientific">Dictyostelium purpureum</name>
    <name type="common">Slime mold</name>
    <dbReference type="NCBI Taxonomy" id="5786"/>
    <lineage>
        <taxon>Eukaryota</taxon>
        <taxon>Amoebozoa</taxon>
        <taxon>Evosea</taxon>
        <taxon>Eumycetozoa</taxon>
        <taxon>Dictyostelia</taxon>
        <taxon>Dictyosteliales</taxon>
        <taxon>Dictyosteliaceae</taxon>
        <taxon>Dictyostelium</taxon>
    </lineage>
</organism>
<protein>
    <recommendedName>
        <fullName evidence="4">BAR domain-containing protein</fullName>
    </recommendedName>
</protein>
<feature type="region of interest" description="Disordered" evidence="1">
    <location>
        <begin position="260"/>
        <end position="323"/>
    </location>
</feature>
<dbReference type="Proteomes" id="UP000001064">
    <property type="component" value="Unassembled WGS sequence"/>
</dbReference>
<dbReference type="GO" id="GO:0031164">
    <property type="term" value="C:contractile vacuolar membrane"/>
    <property type="evidence" value="ECO:0007669"/>
    <property type="project" value="EnsemblProtists"/>
</dbReference>
<dbReference type="InParanoid" id="F0ZXM7"/>
<keyword evidence="3" id="KW-1185">Reference proteome</keyword>
<dbReference type="VEuPathDB" id="AmoebaDB:DICPUDRAFT_156864"/>
<proteinExistence type="predicted"/>
<dbReference type="GeneID" id="10505926"/>
<gene>
    <name evidence="2" type="ORF">DICPUDRAFT_156864</name>
</gene>
<dbReference type="RefSeq" id="XP_003292169.1">
    <property type="nucleotide sequence ID" value="XM_003292121.1"/>
</dbReference>
<dbReference type="EMBL" id="GL871263">
    <property type="protein sequence ID" value="EGC31292.1"/>
    <property type="molecule type" value="Genomic_DNA"/>
</dbReference>
<evidence type="ECO:0000313" key="2">
    <source>
        <dbReference type="EMBL" id="EGC31292.1"/>
    </source>
</evidence>
<sequence>MFKNLVNKTKSAVQEATMEMEKEPDHVENAKAQLKNMKWSIKLLIQLARGYYLSSDKQVQQGTAFSQILARFSEKISHTNFIINQTLPLSDSLREVGEGIKSSSIYFQQYTQQFSDRFAIQIETLYKEHVKKVADLCKQQDEVRLKYNSANHHLKSAQKSNQTGTKLAERTTEYENTKAHYDQISANLCVATQDMVQYVQKEVALLMKSFVAEQQLLVDECIKMWINAEAKLFNSQSPTTEGFQTTHNPVNLSKLSLDEQIVSPPPPQQSYEQISSPPSDYSSSHSDFSSQHQQYQQEYQPPQQQQQEQTSPNPFDDRNPFDN</sequence>
<dbReference type="CDD" id="cd07307">
    <property type="entry name" value="BAR"/>
    <property type="match status" value="1"/>
</dbReference>
<dbReference type="eggNOG" id="ENOG502RFDK">
    <property type="taxonomic scope" value="Eukaryota"/>
</dbReference>
<dbReference type="SUPFAM" id="SSF103657">
    <property type="entry name" value="BAR/IMD domain-like"/>
    <property type="match status" value="1"/>
</dbReference>
<name>F0ZXM7_DICPU</name>
<evidence type="ECO:0000313" key="3">
    <source>
        <dbReference type="Proteomes" id="UP000001064"/>
    </source>
</evidence>
<dbReference type="FunCoup" id="F0ZXM7">
    <property type="interactions" value="1"/>
</dbReference>
<dbReference type="AlphaFoldDB" id="F0ZXM7"/>
<dbReference type="KEGG" id="dpp:DICPUDRAFT_156864"/>
<dbReference type="OMA" id="YFQQYTQ"/>
<evidence type="ECO:0008006" key="4">
    <source>
        <dbReference type="Google" id="ProtNLM"/>
    </source>
</evidence>
<dbReference type="OrthoDB" id="17498at2759"/>
<feature type="compositionally biased region" description="Low complexity" evidence="1">
    <location>
        <begin position="275"/>
        <end position="312"/>
    </location>
</feature>
<reference evidence="3" key="1">
    <citation type="journal article" date="2011" name="Genome Biol.">
        <title>Comparative genomics of the social amoebae Dictyostelium discoideum and Dictyostelium purpureum.</title>
        <authorList>
            <consortium name="US DOE Joint Genome Institute (JGI-PGF)"/>
            <person name="Sucgang R."/>
            <person name="Kuo A."/>
            <person name="Tian X."/>
            <person name="Salerno W."/>
            <person name="Parikh A."/>
            <person name="Feasley C.L."/>
            <person name="Dalin E."/>
            <person name="Tu H."/>
            <person name="Huang E."/>
            <person name="Barry K."/>
            <person name="Lindquist E."/>
            <person name="Shapiro H."/>
            <person name="Bruce D."/>
            <person name="Schmutz J."/>
            <person name="Salamov A."/>
            <person name="Fey P."/>
            <person name="Gaudet P."/>
            <person name="Anjard C."/>
            <person name="Babu M.M."/>
            <person name="Basu S."/>
            <person name="Bushmanova Y."/>
            <person name="van der Wel H."/>
            <person name="Katoh-Kurasawa M."/>
            <person name="Dinh C."/>
            <person name="Coutinho P.M."/>
            <person name="Saito T."/>
            <person name="Elias M."/>
            <person name="Schaap P."/>
            <person name="Kay R.R."/>
            <person name="Henrissat B."/>
            <person name="Eichinger L."/>
            <person name="Rivero F."/>
            <person name="Putnam N.H."/>
            <person name="West C.M."/>
            <person name="Loomis W.F."/>
            <person name="Chisholm R.L."/>
            <person name="Shaulsky G."/>
            <person name="Strassmann J.E."/>
            <person name="Queller D.C."/>
            <person name="Kuspa A."/>
            <person name="Grigoriev I.V."/>
        </authorList>
    </citation>
    <scope>NUCLEOTIDE SEQUENCE [LARGE SCALE GENOMIC DNA]</scope>
    <source>
        <strain evidence="3">QSDP1</strain>
    </source>
</reference>
<dbReference type="InterPro" id="IPR027267">
    <property type="entry name" value="AH/BAR_dom_sf"/>
</dbReference>
<dbReference type="Gene3D" id="1.20.1270.60">
    <property type="entry name" value="Arfaptin homology (AH) domain/BAR domain"/>
    <property type="match status" value="1"/>
</dbReference>